<evidence type="ECO:0000313" key="1">
    <source>
        <dbReference type="EMBL" id="GFR89992.1"/>
    </source>
</evidence>
<reference evidence="1 2" key="1">
    <citation type="journal article" date="2021" name="Elife">
        <title>Chloroplast acquisition without the gene transfer in kleptoplastic sea slugs, Plakobranchus ocellatus.</title>
        <authorList>
            <person name="Maeda T."/>
            <person name="Takahashi S."/>
            <person name="Yoshida T."/>
            <person name="Shimamura S."/>
            <person name="Takaki Y."/>
            <person name="Nagai Y."/>
            <person name="Toyoda A."/>
            <person name="Suzuki Y."/>
            <person name="Arimoto A."/>
            <person name="Ishii H."/>
            <person name="Satoh N."/>
            <person name="Nishiyama T."/>
            <person name="Hasebe M."/>
            <person name="Maruyama T."/>
            <person name="Minagawa J."/>
            <person name="Obokata J."/>
            <person name="Shigenobu S."/>
        </authorList>
    </citation>
    <scope>NUCLEOTIDE SEQUENCE [LARGE SCALE GENOMIC DNA]</scope>
</reference>
<evidence type="ECO:0000313" key="2">
    <source>
        <dbReference type="Proteomes" id="UP000762676"/>
    </source>
</evidence>
<keyword evidence="2" id="KW-1185">Reference proteome</keyword>
<dbReference type="Proteomes" id="UP000762676">
    <property type="component" value="Unassembled WGS sequence"/>
</dbReference>
<accession>A0AAV4GWB8</accession>
<comment type="caution">
    <text evidence="1">The sequence shown here is derived from an EMBL/GenBank/DDBJ whole genome shotgun (WGS) entry which is preliminary data.</text>
</comment>
<sequence>MSTTLMERVEDSRKRGRPTMSLMERVEDSRQRGRLTMSLMERVEDSRKRGRLTMSLMERVESITGLPRGEVVHGGRDRDSWRSDVVASVGGTTIQQGLTSRTAPRLLLIRPNLRQLIPRSQGLGLLKTPEFLTPERTGNSRKDELRLETTTGCADPRFRVISLRSSGFVVRKFACLSYSKKVYPV</sequence>
<protein>
    <submittedName>
        <fullName evidence="1">Uncharacterized protein</fullName>
    </submittedName>
</protein>
<proteinExistence type="predicted"/>
<organism evidence="1 2">
    <name type="scientific">Elysia marginata</name>
    <dbReference type="NCBI Taxonomy" id="1093978"/>
    <lineage>
        <taxon>Eukaryota</taxon>
        <taxon>Metazoa</taxon>
        <taxon>Spiralia</taxon>
        <taxon>Lophotrochozoa</taxon>
        <taxon>Mollusca</taxon>
        <taxon>Gastropoda</taxon>
        <taxon>Heterobranchia</taxon>
        <taxon>Euthyneura</taxon>
        <taxon>Panpulmonata</taxon>
        <taxon>Sacoglossa</taxon>
        <taxon>Placobranchoidea</taxon>
        <taxon>Plakobranchidae</taxon>
        <taxon>Elysia</taxon>
    </lineage>
</organism>
<dbReference type="EMBL" id="BMAT01001657">
    <property type="protein sequence ID" value="GFR89992.1"/>
    <property type="molecule type" value="Genomic_DNA"/>
</dbReference>
<name>A0AAV4GWB8_9GAST</name>
<dbReference type="AlphaFoldDB" id="A0AAV4GWB8"/>
<gene>
    <name evidence="1" type="ORF">ElyMa_000806800</name>
</gene>